<dbReference type="AlphaFoldDB" id="A0A139AD87"/>
<evidence type="ECO:0000256" key="1">
    <source>
        <dbReference type="SAM" id="MobiDB-lite"/>
    </source>
</evidence>
<protein>
    <submittedName>
        <fullName evidence="2">Uncharacterized protein</fullName>
    </submittedName>
</protein>
<sequence>MAGEESQLRKRKGDKKSSVDADKAANDSPSAPSPTPHVVTAPSPAFPIQPQVILYAVLITFTGLYFHWLASVYSGFDVPNSTPRQSTFANPLTSLLPASVPCPANAVCDDQWSITKCASDWFDLGLTSIQKTLSWPPGSPPGQSTVLLPPPLDHPQCFFNTTKYTHLKLDFYGDEHLAALGRDSENYMRKMGGIVECHASDPNVDEGISKGTNVVRWYEADLAKRIPRAYGFPVSFADLQSDVLVVYGGFEN</sequence>
<accession>A0A139AD87</accession>
<dbReference type="OrthoDB" id="10599199at2759"/>
<dbReference type="EMBL" id="KQ965767">
    <property type="protein sequence ID" value="KXS14761.1"/>
    <property type="molecule type" value="Genomic_DNA"/>
</dbReference>
<dbReference type="Proteomes" id="UP000070544">
    <property type="component" value="Unassembled WGS sequence"/>
</dbReference>
<evidence type="ECO:0000313" key="3">
    <source>
        <dbReference type="Proteomes" id="UP000070544"/>
    </source>
</evidence>
<feature type="compositionally biased region" description="Basic and acidic residues" evidence="1">
    <location>
        <begin position="15"/>
        <end position="25"/>
    </location>
</feature>
<evidence type="ECO:0000313" key="2">
    <source>
        <dbReference type="EMBL" id="KXS14761.1"/>
    </source>
</evidence>
<name>A0A139AD87_GONPJ</name>
<reference evidence="2 3" key="1">
    <citation type="journal article" date="2015" name="Genome Biol. Evol.">
        <title>Phylogenomic analyses indicate that early fungi evolved digesting cell walls of algal ancestors of land plants.</title>
        <authorList>
            <person name="Chang Y."/>
            <person name="Wang S."/>
            <person name="Sekimoto S."/>
            <person name="Aerts A.L."/>
            <person name="Choi C."/>
            <person name="Clum A."/>
            <person name="LaButti K.M."/>
            <person name="Lindquist E.A."/>
            <person name="Yee Ngan C."/>
            <person name="Ohm R.A."/>
            <person name="Salamov A.A."/>
            <person name="Grigoriev I.V."/>
            <person name="Spatafora J.W."/>
            <person name="Berbee M.L."/>
        </authorList>
    </citation>
    <scope>NUCLEOTIDE SEQUENCE [LARGE SCALE GENOMIC DNA]</scope>
    <source>
        <strain evidence="2 3">JEL478</strain>
    </source>
</reference>
<organism evidence="2 3">
    <name type="scientific">Gonapodya prolifera (strain JEL478)</name>
    <name type="common">Monoblepharis prolifera</name>
    <dbReference type="NCBI Taxonomy" id="1344416"/>
    <lineage>
        <taxon>Eukaryota</taxon>
        <taxon>Fungi</taxon>
        <taxon>Fungi incertae sedis</taxon>
        <taxon>Chytridiomycota</taxon>
        <taxon>Chytridiomycota incertae sedis</taxon>
        <taxon>Monoblepharidomycetes</taxon>
        <taxon>Monoblepharidales</taxon>
        <taxon>Gonapodyaceae</taxon>
        <taxon>Gonapodya</taxon>
    </lineage>
</organism>
<gene>
    <name evidence="2" type="ORF">M427DRAFT_338008</name>
</gene>
<feature type="region of interest" description="Disordered" evidence="1">
    <location>
        <begin position="1"/>
        <end position="38"/>
    </location>
</feature>
<proteinExistence type="predicted"/>
<keyword evidence="3" id="KW-1185">Reference proteome</keyword>